<evidence type="ECO:0000313" key="4">
    <source>
        <dbReference type="EMBL" id="MEE6308445.1"/>
    </source>
</evidence>
<accession>A0ABU7SEV4</accession>
<gene>
    <name evidence="4" type="ORF">V1634_16580</name>
</gene>
<reference evidence="4 5" key="1">
    <citation type="submission" date="2024-01" db="EMBL/GenBank/DDBJ databases">
        <title>Genome insights into Plantactinospora veratri sp. nov.</title>
        <authorList>
            <person name="Wang L."/>
        </authorList>
    </citation>
    <scope>NUCLEOTIDE SEQUENCE [LARGE SCALE GENOMIC DNA]</scope>
    <source>
        <strain evidence="4 5">NEAU-FHS4</strain>
    </source>
</reference>
<dbReference type="RefSeq" id="WP_331208724.1">
    <property type="nucleotide sequence ID" value="NZ_JAZGQL010000010.1"/>
</dbReference>
<feature type="domain" description="DUF7737" evidence="3">
    <location>
        <begin position="712"/>
        <end position="813"/>
    </location>
</feature>
<keyword evidence="5" id="KW-1185">Reference proteome</keyword>
<dbReference type="EMBL" id="JAZGQL010000010">
    <property type="protein sequence ID" value="MEE6308445.1"/>
    <property type="molecule type" value="Genomic_DNA"/>
</dbReference>
<proteinExistence type="predicted"/>
<keyword evidence="1" id="KW-0175">Coiled coil</keyword>
<feature type="coiled-coil region" evidence="1">
    <location>
        <begin position="416"/>
        <end position="443"/>
    </location>
</feature>
<evidence type="ECO:0000256" key="1">
    <source>
        <dbReference type="SAM" id="Coils"/>
    </source>
</evidence>
<evidence type="ECO:0000313" key="5">
    <source>
        <dbReference type="Proteomes" id="UP001339911"/>
    </source>
</evidence>
<name>A0ABU7SEV4_9ACTN</name>
<dbReference type="Pfam" id="PF13569">
    <property type="entry name" value="DUF4132"/>
    <property type="match status" value="1"/>
</dbReference>
<protein>
    <submittedName>
        <fullName evidence="4">DUF4132 domain-containing protein</fullName>
    </submittedName>
</protein>
<dbReference type="InterPro" id="IPR056639">
    <property type="entry name" value="DUF7737"/>
</dbReference>
<dbReference type="Pfam" id="PF24879">
    <property type="entry name" value="DUF7737"/>
    <property type="match status" value="1"/>
</dbReference>
<evidence type="ECO:0000259" key="2">
    <source>
        <dbReference type="Pfam" id="PF13569"/>
    </source>
</evidence>
<comment type="caution">
    <text evidence="4">The sequence shown here is derived from an EMBL/GenBank/DDBJ whole genome shotgun (WGS) entry which is preliminary data.</text>
</comment>
<organism evidence="4 5">
    <name type="scientific">Plantactinospora veratri</name>
    <dbReference type="NCBI Taxonomy" id="1436122"/>
    <lineage>
        <taxon>Bacteria</taxon>
        <taxon>Bacillati</taxon>
        <taxon>Actinomycetota</taxon>
        <taxon>Actinomycetes</taxon>
        <taxon>Micromonosporales</taxon>
        <taxon>Micromonosporaceae</taxon>
        <taxon>Plantactinospora</taxon>
    </lineage>
</organism>
<sequence length="817" mass="90070">MSSVESETVMSVPLSPYAAGLLRQLTDPEREREAEQAARQQPVELSRVGDREFGVLLVAARNLPRPVNGVQHPGWAVRWAVEQALRERQPTFTPESCAALLAAHAERAAAEPYAANPRLATAALLRCDGPWPVSARRSAGAIARGALGYGRVAEPYAVAALAGLAGGLTRPVLSKLFAWSLHSFARDEFELLVKLGTTAQLLLAEVGPNQSYLCPPQLPDAWQRLAAIDEYAAFARRALEAAHARVAAIQAGELPYAADRAFGRDEVEALGRATRIALLRDEAWLPDLLRRLLLGVAVAPTGANTLPSQALLYEVARAAGEFPTPEALAALIAARGVVRHKGVPKQLDRMLKRVERGLAERPDAVLRLPDLGFDADGGCVVPVGDHQAVLTTSEEVLLRWRRADGTLSATVPAPVRRDHPERLKELRARVKQAREQLAALARTLEAGLPAASAQPYRHWREGLAGNGLGWSVARRLIWEFPDASGRWRAGLPDDGWRAGDPDGSAELFRDVAGAALPPPDPAAPIRLWHPVRAGVDEVRAWRDLLTTRRLRQPLRQAFREVYLLTPAEEETGDHSLRFAAHIVHYRQLYALLKGRGWTTGMLGPWDGGDSAVAHRVLAGGTWRVGLHTDYLGEEGVECAGTGRVWFERIGEGAWRPRPLTEVPVELFSEAMRDVDFFVAVTSIAADPYWTDGHTRYLDYWRDESRRDLSSSARVRREALAGILPRTRIADRCTLTERYLVVRGQLRTYKIHLGSANILMEPDDSYLCIVPERRNTPGDLYLPFEEERLGLILSKAFLLADDARITDSSILAQLRPRR</sequence>
<evidence type="ECO:0000259" key="3">
    <source>
        <dbReference type="Pfam" id="PF24879"/>
    </source>
</evidence>
<feature type="domain" description="DUF4132" evidence="2">
    <location>
        <begin position="408"/>
        <end position="597"/>
    </location>
</feature>
<dbReference type="InterPro" id="IPR025406">
    <property type="entry name" value="DUF4132"/>
</dbReference>
<dbReference type="Proteomes" id="UP001339911">
    <property type="component" value="Unassembled WGS sequence"/>
</dbReference>